<feature type="region of interest" description="Disordered" evidence="1">
    <location>
        <begin position="1"/>
        <end position="37"/>
    </location>
</feature>
<proteinExistence type="predicted"/>
<dbReference type="AlphaFoldDB" id="A0A1M4E9T2"/>
<evidence type="ECO:0000256" key="1">
    <source>
        <dbReference type="SAM" id="MobiDB-lite"/>
    </source>
</evidence>
<reference evidence="2" key="1">
    <citation type="submission" date="2016-04" db="EMBL/GenBank/DDBJ databases">
        <authorList>
            <person name="Evans L.H."/>
            <person name="Alamgir A."/>
            <person name="Owens N."/>
            <person name="Weber N.D."/>
            <person name="Virtaneva K."/>
            <person name="Barbian K."/>
            <person name="Babar A."/>
            <person name="Rosenke K."/>
        </authorList>
    </citation>
    <scope>NUCLEOTIDE SEQUENCE</scope>
    <source>
        <strain evidence="2">Nono1</strain>
    </source>
</reference>
<sequence>MHRAIIAEPGLTARISGQQERPSARRGRGVTTHALAV</sequence>
<accession>A0A1M4E9T2</accession>
<name>A0A1M4E9T2_9ACTN</name>
<evidence type="ECO:0000313" key="2">
    <source>
        <dbReference type="EMBL" id="SBO95615.1"/>
    </source>
</evidence>
<protein>
    <submittedName>
        <fullName evidence="2">Uncharacterized protein</fullName>
    </submittedName>
</protein>
<dbReference type="EMBL" id="LT559118">
    <property type="protein sequence ID" value="SBO95615.1"/>
    <property type="molecule type" value="Genomic_DNA"/>
</dbReference>
<organism evidence="2">
    <name type="scientific">Nonomuraea gerenzanensis</name>
    <dbReference type="NCBI Taxonomy" id="93944"/>
    <lineage>
        <taxon>Bacteria</taxon>
        <taxon>Bacillati</taxon>
        <taxon>Actinomycetota</taxon>
        <taxon>Actinomycetes</taxon>
        <taxon>Streptosporangiales</taxon>
        <taxon>Streptosporangiaceae</taxon>
        <taxon>Nonomuraea</taxon>
    </lineage>
</organism>
<gene>
    <name evidence="2" type="ORF">BN4615_P5131</name>
</gene>